<evidence type="ECO:0000256" key="8">
    <source>
        <dbReference type="RuleBase" id="RU366003"/>
    </source>
</evidence>
<dbReference type="PANTHER" id="PTHR21039">
    <property type="entry name" value="HISTIDINOL PHOSPHATASE-RELATED"/>
    <property type="match status" value="1"/>
</dbReference>
<organism evidence="10 11">
    <name type="scientific">Virgisporangium aurantiacum</name>
    <dbReference type="NCBI Taxonomy" id="175570"/>
    <lineage>
        <taxon>Bacteria</taxon>
        <taxon>Bacillati</taxon>
        <taxon>Actinomycetota</taxon>
        <taxon>Actinomycetes</taxon>
        <taxon>Micromonosporales</taxon>
        <taxon>Micromonosporaceae</taxon>
        <taxon>Virgisporangium</taxon>
    </lineage>
</organism>
<comment type="pathway">
    <text evidence="1 8">Amino-acid biosynthesis; L-histidine biosynthesis; L-histidine from 5-phospho-alpha-D-ribose 1-diphosphate: step 8/9.</text>
</comment>
<keyword evidence="11" id="KW-1185">Reference proteome</keyword>
<dbReference type="UniPathway" id="UPA00031">
    <property type="reaction ID" value="UER00013"/>
</dbReference>
<dbReference type="RefSeq" id="WP_239151572.1">
    <property type="nucleotide sequence ID" value="NZ_BOPG01000017.1"/>
</dbReference>
<comment type="similarity">
    <text evidence="2 8">Belongs to the PHP hydrolase family. HisK subfamily.</text>
</comment>
<dbReference type="Pfam" id="PF02811">
    <property type="entry name" value="PHP"/>
    <property type="match status" value="1"/>
</dbReference>
<dbReference type="EC" id="3.1.3.15" evidence="3 8"/>
<dbReference type="SUPFAM" id="SSF89550">
    <property type="entry name" value="PHP domain-like"/>
    <property type="match status" value="1"/>
</dbReference>
<dbReference type="AlphaFoldDB" id="A0A8J3Z0S0"/>
<keyword evidence="4 8" id="KW-0028">Amino-acid biosynthesis</keyword>
<dbReference type="GO" id="GO:0005737">
    <property type="term" value="C:cytoplasm"/>
    <property type="evidence" value="ECO:0007669"/>
    <property type="project" value="TreeGrafter"/>
</dbReference>
<keyword evidence="6 8" id="KW-0368">Histidine biosynthesis</keyword>
<gene>
    <name evidence="10" type="ORF">Vau01_028670</name>
</gene>
<evidence type="ECO:0000313" key="10">
    <source>
        <dbReference type="EMBL" id="GIJ55351.1"/>
    </source>
</evidence>
<sequence>MRPSDNHVHSEFSYDTGYGTTMEDCCRWAVDAGVPAVAFTEHVDFTMWAADDPEQELALPRRGHIEPLDVEGYLVEIDRVRSKFPELRILTGIEAGEAHLFAGSLAGVLGQGTFQRVLGSLHAVPDGGRLNWLHMLFERYDPFVVVEMYFEELLRLVEGSAAFEVLAHADLPRRSWSSYARGPYREKDFEDAYRTVFRSLAASGRVLEVNTRSPLVSSELVRWWHEEGGGAVSFGSDAHQAYRVGARFDQAVAIAEAAGFTPGRDRYDFWRRS</sequence>
<dbReference type="Proteomes" id="UP000612585">
    <property type="component" value="Unassembled WGS sequence"/>
</dbReference>
<comment type="caution">
    <text evidence="10">The sequence shown here is derived from an EMBL/GenBank/DDBJ whole genome shotgun (WGS) entry which is preliminary data.</text>
</comment>
<accession>A0A8J3Z0S0</accession>
<evidence type="ECO:0000256" key="7">
    <source>
        <dbReference type="ARBA" id="ARBA00049158"/>
    </source>
</evidence>
<protein>
    <recommendedName>
        <fullName evidence="3 8">Histidinol-phosphatase</fullName>
        <shortName evidence="8">HolPase</shortName>
        <ecNumber evidence="3 8">3.1.3.15</ecNumber>
    </recommendedName>
</protein>
<proteinExistence type="inferred from homology"/>
<evidence type="ECO:0000259" key="9">
    <source>
        <dbReference type="Pfam" id="PF02811"/>
    </source>
</evidence>
<comment type="catalytic activity">
    <reaction evidence="7 8">
        <text>L-histidinol phosphate + H2O = L-histidinol + phosphate</text>
        <dbReference type="Rhea" id="RHEA:14465"/>
        <dbReference type="ChEBI" id="CHEBI:15377"/>
        <dbReference type="ChEBI" id="CHEBI:43474"/>
        <dbReference type="ChEBI" id="CHEBI:57699"/>
        <dbReference type="ChEBI" id="CHEBI:57980"/>
        <dbReference type="EC" id="3.1.3.15"/>
    </reaction>
</comment>
<evidence type="ECO:0000256" key="6">
    <source>
        <dbReference type="ARBA" id="ARBA00023102"/>
    </source>
</evidence>
<reference evidence="10" key="1">
    <citation type="submission" date="2021-01" db="EMBL/GenBank/DDBJ databases">
        <title>Whole genome shotgun sequence of Virgisporangium aurantiacum NBRC 16421.</title>
        <authorList>
            <person name="Komaki H."/>
            <person name="Tamura T."/>
        </authorList>
    </citation>
    <scope>NUCLEOTIDE SEQUENCE</scope>
    <source>
        <strain evidence="10">NBRC 16421</strain>
    </source>
</reference>
<feature type="domain" description="PHP" evidence="9">
    <location>
        <begin position="5"/>
        <end position="211"/>
    </location>
</feature>
<evidence type="ECO:0000256" key="2">
    <source>
        <dbReference type="ARBA" id="ARBA00009152"/>
    </source>
</evidence>
<keyword evidence="5 8" id="KW-0378">Hydrolase</keyword>
<dbReference type="GO" id="GO:0000105">
    <property type="term" value="P:L-histidine biosynthetic process"/>
    <property type="evidence" value="ECO:0007669"/>
    <property type="project" value="UniProtKB-UniRule"/>
</dbReference>
<dbReference type="InterPro" id="IPR010140">
    <property type="entry name" value="Histidinol_P_phosphatase_HisJ"/>
</dbReference>
<evidence type="ECO:0000256" key="3">
    <source>
        <dbReference type="ARBA" id="ARBA00013085"/>
    </source>
</evidence>
<dbReference type="InterPro" id="IPR004013">
    <property type="entry name" value="PHP_dom"/>
</dbReference>
<dbReference type="PANTHER" id="PTHR21039:SF0">
    <property type="entry name" value="HISTIDINOL-PHOSPHATASE"/>
    <property type="match status" value="1"/>
</dbReference>
<evidence type="ECO:0000256" key="4">
    <source>
        <dbReference type="ARBA" id="ARBA00022605"/>
    </source>
</evidence>
<name>A0A8J3Z0S0_9ACTN</name>
<dbReference type="EMBL" id="BOPG01000017">
    <property type="protein sequence ID" value="GIJ55351.1"/>
    <property type="molecule type" value="Genomic_DNA"/>
</dbReference>
<evidence type="ECO:0000313" key="11">
    <source>
        <dbReference type="Proteomes" id="UP000612585"/>
    </source>
</evidence>
<dbReference type="GO" id="GO:0004401">
    <property type="term" value="F:histidinol-phosphatase activity"/>
    <property type="evidence" value="ECO:0007669"/>
    <property type="project" value="UniProtKB-UniRule"/>
</dbReference>
<dbReference type="Gene3D" id="3.20.20.140">
    <property type="entry name" value="Metal-dependent hydrolases"/>
    <property type="match status" value="1"/>
</dbReference>
<evidence type="ECO:0000256" key="5">
    <source>
        <dbReference type="ARBA" id="ARBA00022801"/>
    </source>
</evidence>
<evidence type="ECO:0000256" key="1">
    <source>
        <dbReference type="ARBA" id="ARBA00004970"/>
    </source>
</evidence>
<dbReference type="InterPro" id="IPR016195">
    <property type="entry name" value="Pol/histidinol_Pase-like"/>
</dbReference>